<dbReference type="RefSeq" id="WP_173861778.1">
    <property type="nucleotide sequence ID" value="NZ_MSYM01000017.1"/>
</dbReference>
<sequence length="56" mass="6326">MATPNYGYEKRQKELAKKKKKEEKLKEKAQRKVGDPVPGEDNAEPTQPTDESGQPV</sequence>
<accession>A0A1Q8YB11</accession>
<evidence type="ECO:0000313" key="2">
    <source>
        <dbReference type="EMBL" id="OLP05234.1"/>
    </source>
</evidence>
<name>A0A1Q8YB11_9BURK</name>
<gene>
    <name evidence="2" type="ORF">BLL52_3359</name>
</gene>
<feature type="compositionally biased region" description="Polar residues" evidence="1">
    <location>
        <begin position="44"/>
        <end position="56"/>
    </location>
</feature>
<feature type="region of interest" description="Disordered" evidence="1">
    <location>
        <begin position="1"/>
        <end position="56"/>
    </location>
</feature>
<comment type="caution">
    <text evidence="2">The sequence shown here is derived from an EMBL/GenBank/DDBJ whole genome shotgun (WGS) entry which is preliminary data.</text>
</comment>
<evidence type="ECO:0000313" key="3">
    <source>
        <dbReference type="Proteomes" id="UP000185911"/>
    </source>
</evidence>
<dbReference type="EMBL" id="MSYM01000017">
    <property type="protein sequence ID" value="OLP05234.1"/>
    <property type="molecule type" value="Genomic_DNA"/>
</dbReference>
<dbReference type="Proteomes" id="UP000185911">
    <property type="component" value="Unassembled WGS sequence"/>
</dbReference>
<feature type="compositionally biased region" description="Basic and acidic residues" evidence="1">
    <location>
        <begin position="22"/>
        <end position="34"/>
    </location>
</feature>
<dbReference type="AlphaFoldDB" id="A0A1Q8YB11"/>
<reference evidence="2 3" key="1">
    <citation type="submission" date="2017-01" db="EMBL/GenBank/DDBJ databases">
        <title>Genome sequence of Rhodoferax antarcticus ANT.BR, a psychrophilic purple nonsulfur bacterium from an Antarctic microbial mat.</title>
        <authorList>
            <person name="Baker J."/>
            <person name="Riester C."/>
            <person name="Skinner B."/>
            <person name="Newell A."/>
            <person name="Swingley W."/>
            <person name="Madigan M."/>
            <person name="Jung D."/>
            <person name="Asao M."/>
            <person name="Chen M."/>
            <person name="Loughlin P."/>
            <person name="Pan H."/>
            <person name="Lin S."/>
            <person name="Li N."/>
            <person name="Shaw J."/>
            <person name="Prado M."/>
            <person name="Sherman C."/>
            <person name="Li X."/>
            <person name="Tang J."/>
            <person name="Blankenship R."/>
            <person name="Zhao T."/>
            <person name="Touchman J."/>
            <person name="Sattley M."/>
        </authorList>
    </citation>
    <scope>NUCLEOTIDE SEQUENCE [LARGE SCALE GENOMIC DNA]</scope>
    <source>
        <strain evidence="2 3">ANT.BR</strain>
    </source>
</reference>
<protein>
    <submittedName>
        <fullName evidence="2">Uncharacterized protein</fullName>
    </submittedName>
</protein>
<proteinExistence type="predicted"/>
<keyword evidence="3" id="KW-1185">Reference proteome</keyword>
<evidence type="ECO:0000256" key="1">
    <source>
        <dbReference type="SAM" id="MobiDB-lite"/>
    </source>
</evidence>
<organism evidence="2 3">
    <name type="scientific">Rhodoferax antarcticus ANT.BR</name>
    <dbReference type="NCBI Taxonomy" id="1111071"/>
    <lineage>
        <taxon>Bacteria</taxon>
        <taxon>Pseudomonadati</taxon>
        <taxon>Pseudomonadota</taxon>
        <taxon>Betaproteobacteria</taxon>
        <taxon>Burkholderiales</taxon>
        <taxon>Comamonadaceae</taxon>
        <taxon>Rhodoferax</taxon>
    </lineage>
</organism>